<dbReference type="Pfam" id="PF13196">
    <property type="entry name" value="DUF4012"/>
    <property type="match status" value="1"/>
</dbReference>
<evidence type="ECO:0000313" key="1">
    <source>
        <dbReference type="EMBL" id="MCM0621855.1"/>
    </source>
</evidence>
<evidence type="ECO:0000313" key="2">
    <source>
        <dbReference type="Proteomes" id="UP001139485"/>
    </source>
</evidence>
<dbReference type="EMBL" id="JAMOIL010000023">
    <property type="protein sequence ID" value="MCM0621855.1"/>
    <property type="molecule type" value="Genomic_DNA"/>
</dbReference>
<sequence length="586" mass="61687">MLLRPWRLIVGVLVLLVLLVVAWYVYLAITIATDLNAAVDDADRARSVASQGDVDALDAPLADLAEHSTAAADRANGVSWGVLTHLPFVGDDARGVRAAATVASDLSAGGLDDLLTVADQIDALAPRDGRIDVAAVEALQEPLANADTQLQDALATLEAEDSSGYLGRLKVQFDSLTSQVRTASEAVGSATTAAQVLPTMLGADGPRTYLLISQNNAEVRATGGLPGQVSVLKVRNGRIELTRTVAGNSFGRRDSPVLPLTDAEQSVLGTLFGTFFLDANFTPDFQRASEMWTARWEETYPQTPVDGVLSLDTVALSYLMEGMEPVEVDGVELTSDTVVDELLSNAYARYENPADQDRFFAQAAAAIFSRVTSGAVSPQTLLPNLVEAADEGRVLISSADPEVSDLLAGTDVAGVSLDAEDENPVPDAPTMYVALNDSTGAKMSYYLRADTQVSAAYCTGSQQAYTVTVSLTSTAPRDAADLPSYVTGGGVYGVEEGNTSTRVQLYSPRGGAIGDVEIDGQTADGDLRQYGDRVVSEQPIELAPGDTARITWRVVSGEDQPGDTRLWVTPTIDGPAGFETVGSACG</sequence>
<organism evidence="1 2">
    <name type="scientific">Nocardioides bruguierae</name>
    <dbReference type="NCBI Taxonomy" id="2945102"/>
    <lineage>
        <taxon>Bacteria</taxon>
        <taxon>Bacillati</taxon>
        <taxon>Actinomycetota</taxon>
        <taxon>Actinomycetes</taxon>
        <taxon>Propionibacteriales</taxon>
        <taxon>Nocardioidaceae</taxon>
        <taxon>Nocardioides</taxon>
    </lineage>
</organism>
<comment type="caution">
    <text evidence="1">The sequence shown here is derived from an EMBL/GenBank/DDBJ whole genome shotgun (WGS) entry which is preliminary data.</text>
</comment>
<proteinExistence type="predicted"/>
<protein>
    <submittedName>
        <fullName evidence="1">DUF4012 domain-containing protein</fullName>
    </submittedName>
</protein>
<gene>
    <name evidence="1" type="ORF">M8330_16310</name>
</gene>
<dbReference type="Proteomes" id="UP001139485">
    <property type="component" value="Unassembled WGS sequence"/>
</dbReference>
<reference evidence="1" key="1">
    <citation type="submission" date="2022-05" db="EMBL/GenBank/DDBJ databases">
        <authorList>
            <person name="Tuo L."/>
        </authorList>
    </citation>
    <scope>NUCLEOTIDE SEQUENCE</scope>
    <source>
        <strain evidence="1">BSK12Z-4</strain>
    </source>
</reference>
<name>A0A9X2D9I6_9ACTN</name>
<dbReference type="AlphaFoldDB" id="A0A9X2D9I6"/>
<keyword evidence="2" id="KW-1185">Reference proteome</keyword>
<dbReference type="RefSeq" id="WP_250828182.1">
    <property type="nucleotide sequence ID" value="NZ_JAMOIL010000023.1"/>
</dbReference>
<accession>A0A9X2D9I6</accession>
<dbReference type="InterPro" id="IPR025101">
    <property type="entry name" value="DUF4012"/>
</dbReference>